<dbReference type="InterPro" id="IPR011990">
    <property type="entry name" value="TPR-like_helical_dom_sf"/>
</dbReference>
<dbReference type="InterPro" id="IPR006597">
    <property type="entry name" value="Sel1-like"/>
</dbReference>
<dbReference type="Proteomes" id="UP001352263">
    <property type="component" value="Unassembled WGS sequence"/>
</dbReference>
<name>A0ABU6JHC2_9BURK</name>
<keyword evidence="2" id="KW-1185">Reference proteome</keyword>
<reference evidence="1 2" key="1">
    <citation type="submission" date="2023-10" db="EMBL/GenBank/DDBJ databases">
        <title>Noviherbaspirillum sp. CPCC 100848 genome assembly.</title>
        <authorList>
            <person name="Li X.Y."/>
            <person name="Fang X.M."/>
        </authorList>
    </citation>
    <scope>NUCLEOTIDE SEQUENCE [LARGE SCALE GENOMIC DNA]</scope>
    <source>
        <strain evidence="1 2">CPCC 100848</strain>
    </source>
</reference>
<evidence type="ECO:0000313" key="1">
    <source>
        <dbReference type="EMBL" id="MEC4723047.1"/>
    </source>
</evidence>
<dbReference type="RefSeq" id="WP_326509671.1">
    <property type="nucleotide sequence ID" value="NZ_JAWIIV010000042.1"/>
</dbReference>
<accession>A0ABU6JHC2</accession>
<dbReference type="SMART" id="SM00671">
    <property type="entry name" value="SEL1"/>
    <property type="match status" value="2"/>
</dbReference>
<dbReference type="EMBL" id="JAWIIV010000042">
    <property type="protein sequence ID" value="MEC4723047.1"/>
    <property type="molecule type" value="Genomic_DNA"/>
</dbReference>
<sequence length="158" mass="17648">MFAISLNAVIALTDQSERTLRRRIADGSLPRVAEEGGSSYKTLIPFEAIRPQLVVPLDSEDIQLVKQADSGSASAQNDLALLLLSHRKPQGALYWLELAAKQECPEAMHWLARCYLEGNGVTRDENIGLMWLARSAARGHLISQEQVQAMRECFIRHH</sequence>
<dbReference type="Gene3D" id="1.25.40.10">
    <property type="entry name" value="Tetratricopeptide repeat domain"/>
    <property type="match status" value="1"/>
</dbReference>
<proteinExistence type="predicted"/>
<dbReference type="SUPFAM" id="SSF81901">
    <property type="entry name" value="HCP-like"/>
    <property type="match status" value="1"/>
</dbReference>
<gene>
    <name evidence="1" type="ORF">RY831_28200</name>
</gene>
<organism evidence="1 2">
    <name type="scientific">Noviherbaspirillum album</name>
    <dbReference type="NCBI Taxonomy" id="3080276"/>
    <lineage>
        <taxon>Bacteria</taxon>
        <taxon>Pseudomonadati</taxon>
        <taxon>Pseudomonadota</taxon>
        <taxon>Betaproteobacteria</taxon>
        <taxon>Burkholderiales</taxon>
        <taxon>Oxalobacteraceae</taxon>
        <taxon>Noviherbaspirillum</taxon>
    </lineage>
</organism>
<protein>
    <submittedName>
        <fullName evidence="1">Sel1 repeat family protein</fullName>
    </submittedName>
</protein>
<dbReference type="Pfam" id="PF08238">
    <property type="entry name" value="Sel1"/>
    <property type="match status" value="2"/>
</dbReference>
<comment type="caution">
    <text evidence="1">The sequence shown here is derived from an EMBL/GenBank/DDBJ whole genome shotgun (WGS) entry which is preliminary data.</text>
</comment>
<evidence type="ECO:0000313" key="2">
    <source>
        <dbReference type="Proteomes" id="UP001352263"/>
    </source>
</evidence>